<evidence type="ECO:0000256" key="2">
    <source>
        <dbReference type="ARBA" id="ARBA00022553"/>
    </source>
</evidence>
<proteinExistence type="predicted"/>
<sequence>MDQTARLRSGIKGLDQILAGGFLTGASYIIQGQPGAGKTILSNQIAFSHVAEGGRVLYVTLLSESHERLFQALEPLAFFDRSRLGAQITYISVFQTLRDEGLDAVVKLLRRETKRQDASLLIFDGLLNARDRADTDFDVKTFVAEVQGQAAFVGCTVLFLTSSSVTAISPEHTMVDGVLELTDTLAGVRTVRQIQVRKSRGSKALGGLHKFEIDDAGVTVYPRIETLSPPASAAASRVEVRVPTGVAGLDRMLGGGLPKGSITLLAGPTGSGKTTLGLHFLSQAKEAEPGLHFGFFETPDRLRAKAAALGIRLAAQDSATLAIDRMPLVDNIVDKLAHQLLDRVCSLGVKRLFIDGLGGFERACVHRPRLVEFFANLMDQLRGSGVTTMATWEIREMVGSDVSAPAREISAILDNMILLRLFEEDHSLLRTVSVQKMRDSHFDPAVHATYIADKGLVIGEALGTRHAAPHPQPGEG</sequence>
<dbReference type="InterPro" id="IPR010624">
    <property type="entry name" value="KaiC_dom"/>
</dbReference>
<dbReference type="RefSeq" id="WP_046765028.1">
    <property type="nucleotide sequence ID" value="NZ_LBIC01000009.1"/>
</dbReference>
<dbReference type="PROSITE" id="PS51146">
    <property type="entry name" value="KAIC"/>
    <property type="match status" value="2"/>
</dbReference>
<feature type="domain" description="KaiC" evidence="7">
    <location>
        <begin position="240"/>
        <end position="472"/>
    </location>
</feature>
<dbReference type="Proteomes" id="UP000033874">
    <property type="component" value="Unassembled WGS sequence"/>
</dbReference>
<feature type="domain" description="KaiC" evidence="7">
    <location>
        <begin position="5"/>
        <end position="234"/>
    </location>
</feature>
<dbReference type="PATRIC" id="fig|56193.3.peg.3806"/>
<keyword evidence="2" id="KW-0597">Phosphoprotein</keyword>
<evidence type="ECO:0000313" key="9">
    <source>
        <dbReference type="Proteomes" id="UP000033874"/>
    </source>
</evidence>
<evidence type="ECO:0000259" key="7">
    <source>
        <dbReference type="PROSITE" id="PS51146"/>
    </source>
</evidence>
<dbReference type="InterPro" id="IPR014774">
    <property type="entry name" value="KaiC-like_dom"/>
</dbReference>
<dbReference type="EC" id="2.7.11.1" evidence="1"/>
<evidence type="ECO:0000313" key="8">
    <source>
        <dbReference type="EMBL" id="KKW90525.1"/>
    </source>
</evidence>
<comment type="caution">
    <text evidence="8">The sequence shown here is derived from an EMBL/GenBank/DDBJ whole genome shotgun (WGS) entry which is preliminary data.</text>
</comment>
<keyword evidence="4" id="KW-0677">Repeat</keyword>
<dbReference type="Gene3D" id="3.40.50.300">
    <property type="entry name" value="P-loop containing nucleotide triphosphate hydrolases"/>
    <property type="match status" value="2"/>
</dbReference>
<gene>
    <name evidence="8" type="ORF">YP76_18160</name>
</gene>
<dbReference type="InterPro" id="IPR030665">
    <property type="entry name" value="KaiC"/>
</dbReference>
<evidence type="ECO:0000256" key="5">
    <source>
        <dbReference type="ARBA" id="ARBA00022777"/>
    </source>
</evidence>
<keyword evidence="9" id="KW-1185">Reference proteome</keyword>
<dbReference type="InterPro" id="IPR051347">
    <property type="entry name" value="Circadian_clock_KaiC-rel"/>
</dbReference>
<evidence type="ECO:0000256" key="4">
    <source>
        <dbReference type="ARBA" id="ARBA00022737"/>
    </source>
</evidence>
<keyword evidence="5 8" id="KW-0418">Kinase</keyword>
<evidence type="ECO:0000256" key="6">
    <source>
        <dbReference type="ARBA" id="ARBA00022801"/>
    </source>
</evidence>
<evidence type="ECO:0000256" key="3">
    <source>
        <dbReference type="ARBA" id="ARBA00022679"/>
    </source>
</evidence>
<name>A0A0M3AKZ3_9SPHN</name>
<dbReference type="GO" id="GO:0005524">
    <property type="term" value="F:ATP binding"/>
    <property type="evidence" value="ECO:0007669"/>
    <property type="project" value="InterPro"/>
</dbReference>
<keyword evidence="8" id="KW-0723">Serine/threonine-protein kinase</keyword>
<dbReference type="PANTHER" id="PTHR42926:SF1">
    <property type="entry name" value="CIRCADIAN CLOCK OSCILLATOR PROTEIN KAIC 1"/>
    <property type="match status" value="1"/>
</dbReference>
<dbReference type="STRING" id="56193.YP76_18160"/>
<reference evidence="8 9" key="1">
    <citation type="submission" date="2015-04" db="EMBL/GenBank/DDBJ databases">
        <title>Genome sequence of aromatic hydrocarbons-degrading Sphingobium chungbukense DJ77.</title>
        <authorList>
            <person name="Kim Y.-C."/>
            <person name="Chae J.-C."/>
        </authorList>
    </citation>
    <scope>NUCLEOTIDE SEQUENCE [LARGE SCALE GENOMIC DNA]</scope>
    <source>
        <strain evidence="8 9">DJ77</strain>
    </source>
</reference>
<dbReference type="PIRSF" id="PIRSF039117">
    <property type="entry name" value="KaiC"/>
    <property type="match status" value="1"/>
</dbReference>
<dbReference type="AlphaFoldDB" id="A0A0M3AKZ3"/>
<dbReference type="Pfam" id="PF06745">
    <property type="entry name" value="ATPase"/>
    <property type="match status" value="2"/>
</dbReference>
<dbReference type="GO" id="GO:0016787">
    <property type="term" value="F:hydrolase activity"/>
    <property type="evidence" value="ECO:0007669"/>
    <property type="project" value="UniProtKB-KW"/>
</dbReference>
<evidence type="ECO:0000256" key="1">
    <source>
        <dbReference type="ARBA" id="ARBA00012513"/>
    </source>
</evidence>
<dbReference type="InterPro" id="IPR003593">
    <property type="entry name" value="AAA+_ATPase"/>
</dbReference>
<dbReference type="SMART" id="SM00382">
    <property type="entry name" value="AAA"/>
    <property type="match status" value="2"/>
</dbReference>
<accession>A0A0M3AKZ3</accession>
<dbReference type="SUPFAM" id="SSF52540">
    <property type="entry name" value="P-loop containing nucleoside triphosphate hydrolases"/>
    <property type="match status" value="2"/>
</dbReference>
<dbReference type="InterPro" id="IPR027417">
    <property type="entry name" value="P-loop_NTPase"/>
</dbReference>
<dbReference type="GO" id="GO:0004674">
    <property type="term" value="F:protein serine/threonine kinase activity"/>
    <property type="evidence" value="ECO:0007669"/>
    <property type="project" value="UniProtKB-KW"/>
</dbReference>
<organism evidence="8 9">
    <name type="scientific">Sphingobium chungbukense</name>
    <dbReference type="NCBI Taxonomy" id="56193"/>
    <lineage>
        <taxon>Bacteria</taxon>
        <taxon>Pseudomonadati</taxon>
        <taxon>Pseudomonadota</taxon>
        <taxon>Alphaproteobacteria</taxon>
        <taxon>Sphingomonadales</taxon>
        <taxon>Sphingomonadaceae</taxon>
        <taxon>Sphingobium</taxon>
    </lineage>
</organism>
<keyword evidence="3" id="KW-0808">Transferase</keyword>
<protein>
    <recommendedName>
        <fullName evidence="1">non-specific serine/threonine protein kinase</fullName>
        <ecNumber evidence="1">2.7.11.1</ecNumber>
    </recommendedName>
</protein>
<dbReference type="PANTHER" id="PTHR42926">
    <property type="match status" value="1"/>
</dbReference>
<keyword evidence="6" id="KW-0378">Hydrolase</keyword>
<dbReference type="EMBL" id="LBIC01000009">
    <property type="protein sequence ID" value="KKW90525.1"/>
    <property type="molecule type" value="Genomic_DNA"/>
</dbReference>